<organism evidence="2 3">
    <name type="scientific">Escherichia coli</name>
    <dbReference type="NCBI Taxonomy" id="562"/>
    <lineage>
        <taxon>Bacteria</taxon>
        <taxon>Pseudomonadati</taxon>
        <taxon>Pseudomonadota</taxon>
        <taxon>Gammaproteobacteria</taxon>
        <taxon>Enterobacterales</taxon>
        <taxon>Enterobacteriaceae</taxon>
        <taxon>Escherichia</taxon>
    </lineage>
</organism>
<evidence type="ECO:0000313" key="2">
    <source>
        <dbReference type="EMBL" id="STP22551.1"/>
    </source>
</evidence>
<keyword evidence="1" id="KW-0812">Transmembrane</keyword>
<reference evidence="2 3" key="1">
    <citation type="submission" date="2018-06" db="EMBL/GenBank/DDBJ databases">
        <authorList>
            <consortium name="Pathogen Informatics"/>
            <person name="Doyle S."/>
        </authorList>
    </citation>
    <scope>NUCLEOTIDE SEQUENCE [LARGE SCALE GENOMIC DNA]</scope>
    <source>
        <strain evidence="2 3">NCTC9075</strain>
    </source>
</reference>
<sequence>MRQRLTVAHGQIADHIAKTEDQTTTNQRGQQWEEDLREMRDQLLMPFHILPGGFFYLLFINLRLSG</sequence>
<dbReference type="AlphaFoldDB" id="A0A377KDF2"/>
<keyword evidence="1" id="KW-1133">Transmembrane helix</keyword>
<name>A0A377KDF2_ECOLX</name>
<evidence type="ECO:0000256" key="1">
    <source>
        <dbReference type="SAM" id="Phobius"/>
    </source>
</evidence>
<evidence type="ECO:0000313" key="3">
    <source>
        <dbReference type="Proteomes" id="UP000254181"/>
    </source>
</evidence>
<gene>
    <name evidence="2" type="ORF">NCTC9075_06042</name>
</gene>
<proteinExistence type="predicted"/>
<accession>A0A377KDF2</accession>
<dbReference type="Proteomes" id="UP000254181">
    <property type="component" value="Unassembled WGS sequence"/>
</dbReference>
<keyword evidence="1" id="KW-0472">Membrane</keyword>
<dbReference type="EMBL" id="UGEM01000004">
    <property type="protein sequence ID" value="STP22551.1"/>
    <property type="molecule type" value="Genomic_DNA"/>
</dbReference>
<feature type="transmembrane region" description="Helical" evidence="1">
    <location>
        <begin position="43"/>
        <end position="62"/>
    </location>
</feature>
<protein>
    <submittedName>
        <fullName evidence="2">Uncharacterized protein</fullName>
    </submittedName>
</protein>